<name>A0AA35Q608_9HYPO</name>
<reference evidence="2" key="1">
    <citation type="submission" date="2023-01" db="EMBL/GenBank/DDBJ databases">
        <authorList>
            <person name="Piombo E."/>
        </authorList>
    </citation>
    <scope>NUCLEOTIDE SEQUENCE</scope>
</reference>
<organism evidence="2 3">
    <name type="scientific">Clonostachys chloroleuca</name>
    <dbReference type="NCBI Taxonomy" id="1926264"/>
    <lineage>
        <taxon>Eukaryota</taxon>
        <taxon>Fungi</taxon>
        <taxon>Dikarya</taxon>
        <taxon>Ascomycota</taxon>
        <taxon>Pezizomycotina</taxon>
        <taxon>Sordariomycetes</taxon>
        <taxon>Hypocreomycetidae</taxon>
        <taxon>Hypocreales</taxon>
        <taxon>Bionectriaceae</taxon>
        <taxon>Clonostachys</taxon>
    </lineage>
</organism>
<keyword evidence="3" id="KW-1185">Reference proteome</keyword>
<accession>A0AA35Q608</accession>
<proteinExistence type="predicted"/>
<gene>
    <name evidence="2" type="ORF">CCHLO57077_00013272</name>
</gene>
<dbReference type="AlphaFoldDB" id="A0AA35Q608"/>
<feature type="region of interest" description="Disordered" evidence="1">
    <location>
        <begin position="1"/>
        <end position="85"/>
    </location>
</feature>
<dbReference type="EMBL" id="CABFNP030001262">
    <property type="protein sequence ID" value="CAI6095221.1"/>
    <property type="molecule type" value="Genomic_DNA"/>
</dbReference>
<evidence type="ECO:0000313" key="2">
    <source>
        <dbReference type="EMBL" id="CAI6095221.1"/>
    </source>
</evidence>
<sequence length="85" mass="9638">MAVHEDPLPPARPCVQKEEEEEEDETDGSRPTVLRPRDEFAPRPAVWRIKLHRDEVHGSPGGSGRSMRMGHDRSMLKMAPPAVMR</sequence>
<evidence type="ECO:0000256" key="1">
    <source>
        <dbReference type="SAM" id="MobiDB-lite"/>
    </source>
</evidence>
<evidence type="ECO:0000313" key="3">
    <source>
        <dbReference type="Proteomes" id="UP001160390"/>
    </source>
</evidence>
<dbReference type="Proteomes" id="UP001160390">
    <property type="component" value="Unassembled WGS sequence"/>
</dbReference>
<comment type="caution">
    <text evidence="2">The sequence shown here is derived from an EMBL/GenBank/DDBJ whole genome shotgun (WGS) entry which is preliminary data.</text>
</comment>
<protein>
    <submittedName>
        <fullName evidence="2">Uncharacterized protein</fullName>
    </submittedName>
</protein>